<dbReference type="InterPro" id="IPR016181">
    <property type="entry name" value="Acyl_CoA_acyltransferase"/>
</dbReference>
<organism evidence="2 3">
    <name type="scientific">Methylobacterium komagatae</name>
    <dbReference type="NCBI Taxonomy" id="374425"/>
    <lineage>
        <taxon>Bacteria</taxon>
        <taxon>Pseudomonadati</taxon>
        <taxon>Pseudomonadota</taxon>
        <taxon>Alphaproteobacteria</taxon>
        <taxon>Hyphomicrobiales</taxon>
        <taxon>Methylobacteriaceae</taxon>
        <taxon>Methylobacterium</taxon>
    </lineage>
</organism>
<dbReference type="InterPro" id="IPR038740">
    <property type="entry name" value="BioF2-like_GNAT_dom"/>
</dbReference>
<dbReference type="SUPFAM" id="SSF55729">
    <property type="entry name" value="Acyl-CoA N-acyltransferases (Nat)"/>
    <property type="match status" value="1"/>
</dbReference>
<reference evidence="3" key="1">
    <citation type="journal article" date="2019" name="Int. J. Syst. Evol. Microbiol.">
        <title>The Global Catalogue of Microorganisms (GCM) 10K type strain sequencing project: providing services to taxonomists for standard genome sequencing and annotation.</title>
        <authorList>
            <consortium name="The Broad Institute Genomics Platform"/>
            <consortium name="The Broad Institute Genome Sequencing Center for Infectious Disease"/>
            <person name="Wu L."/>
            <person name="Ma J."/>
        </authorList>
    </citation>
    <scope>NUCLEOTIDE SEQUENCE [LARGE SCALE GENOMIC DNA]</scope>
    <source>
        <strain evidence="3">CCUG 48316</strain>
    </source>
</reference>
<comment type="caution">
    <text evidence="2">The sequence shown here is derived from an EMBL/GenBank/DDBJ whole genome shotgun (WGS) entry which is preliminary data.</text>
</comment>
<evidence type="ECO:0000313" key="3">
    <source>
        <dbReference type="Proteomes" id="UP001596292"/>
    </source>
</evidence>
<sequence>MTGALTVETHRDVASAFAQVRPATMAGYAFQSEPWLACYAETIGRAAGEEPLLLILREDGIARLLVPLSFARRGSIRTIAFLGGRVTDYNAPLCDPAFASGLDGPATERLWQILRVALPPHDVLDVTKMPATLDPPDGVAGPVPNPLARMPGAKLAGLAQALAISGDYEAVSAKFSTSFNARQRRSWRKLRGRGAVEFTVAETQAGMAPILSAMQAMKSRRWLETGNADAFADPAFRAFYDRIAMVTLPEGHIHGDLMQVDGVPVAAHLGLVQRGRFYYLMLGWEAGEWRAYATGRLMLDAMLRWACGERLALFDFTVGDEPYKQDWVDTDLPLFACETAASARGRAALGARAVKRGLRRRAKRVLWLRNAIRRLNGRPPIQEPASSGRQKAPDTA</sequence>
<dbReference type="RefSeq" id="WP_378971160.1">
    <property type="nucleotide sequence ID" value="NZ_JBHSWN010000001.1"/>
</dbReference>
<evidence type="ECO:0000259" key="1">
    <source>
        <dbReference type="Pfam" id="PF13480"/>
    </source>
</evidence>
<feature type="domain" description="BioF2-like acetyltransferase" evidence="1">
    <location>
        <begin position="181"/>
        <end position="325"/>
    </location>
</feature>
<keyword evidence="3" id="KW-1185">Reference proteome</keyword>
<gene>
    <name evidence="2" type="ORF">ACFQE0_15405</name>
</gene>
<dbReference type="Gene3D" id="3.40.630.30">
    <property type="match status" value="1"/>
</dbReference>
<dbReference type="Proteomes" id="UP001596292">
    <property type="component" value="Unassembled WGS sequence"/>
</dbReference>
<dbReference type="Pfam" id="PF13480">
    <property type="entry name" value="Acetyltransf_6"/>
    <property type="match status" value="1"/>
</dbReference>
<evidence type="ECO:0000313" key="2">
    <source>
        <dbReference type="EMBL" id="MFC6790879.1"/>
    </source>
</evidence>
<dbReference type="EMBL" id="JBHSWN010000001">
    <property type="protein sequence ID" value="MFC6790879.1"/>
    <property type="molecule type" value="Genomic_DNA"/>
</dbReference>
<accession>A0ABW2BM36</accession>
<proteinExistence type="predicted"/>
<protein>
    <submittedName>
        <fullName evidence="2">GNAT family N-acetyltransferase</fullName>
    </submittedName>
</protein>
<name>A0ABW2BM36_9HYPH</name>